<proteinExistence type="predicted"/>
<dbReference type="FunFam" id="3.30.160.60:FF:001158">
    <property type="entry name" value="zinc finger protein 22"/>
    <property type="match status" value="1"/>
</dbReference>
<dbReference type="PANTHER" id="PTHR23235">
    <property type="entry name" value="KRUEPPEL-LIKE TRANSCRIPTION FACTOR"/>
    <property type="match status" value="1"/>
</dbReference>
<evidence type="ECO:0000256" key="5">
    <source>
        <dbReference type="ARBA" id="ARBA00022833"/>
    </source>
</evidence>
<comment type="caution">
    <text evidence="10">The sequence shown here is derived from an EMBL/GenBank/DDBJ whole genome shotgun (WGS) entry which is preliminary data.</text>
</comment>
<evidence type="ECO:0000256" key="2">
    <source>
        <dbReference type="ARBA" id="ARBA00022723"/>
    </source>
</evidence>
<feature type="domain" description="C2H2-type" evidence="9">
    <location>
        <begin position="120"/>
        <end position="147"/>
    </location>
</feature>
<protein>
    <recommendedName>
        <fullName evidence="9">C2H2-type domain-containing protein</fullName>
    </recommendedName>
</protein>
<dbReference type="Pfam" id="PF00096">
    <property type="entry name" value="zf-C2H2"/>
    <property type="match status" value="7"/>
</dbReference>
<name>A0AAV2RI78_MEGNR</name>
<evidence type="ECO:0000256" key="4">
    <source>
        <dbReference type="ARBA" id="ARBA00022771"/>
    </source>
</evidence>
<keyword evidence="6" id="KW-0539">Nucleus</keyword>
<dbReference type="SMART" id="SM00355">
    <property type="entry name" value="ZnF_C2H2"/>
    <property type="match status" value="9"/>
</dbReference>
<feature type="domain" description="C2H2-type" evidence="9">
    <location>
        <begin position="92"/>
        <end position="119"/>
    </location>
</feature>
<keyword evidence="4 7" id="KW-0863">Zinc-finger</keyword>
<dbReference type="GO" id="GO:0000981">
    <property type="term" value="F:DNA-binding transcription factor activity, RNA polymerase II-specific"/>
    <property type="evidence" value="ECO:0007669"/>
    <property type="project" value="TreeGrafter"/>
</dbReference>
<feature type="domain" description="C2H2-type" evidence="9">
    <location>
        <begin position="176"/>
        <end position="203"/>
    </location>
</feature>
<feature type="compositionally biased region" description="Low complexity" evidence="8">
    <location>
        <begin position="56"/>
        <end position="77"/>
    </location>
</feature>
<feature type="domain" description="C2H2-type" evidence="9">
    <location>
        <begin position="338"/>
        <end position="360"/>
    </location>
</feature>
<dbReference type="Gene3D" id="3.30.160.60">
    <property type="entry name" value="Classic Zinc Finger"/>
    <property type="match status" value="7"/>
</dbReference>
<keyword evidence="2" id="KW-0479">Metal-binding</keyword>
<dbReference type="PROSITE" id="PS50157">
    <property type="entry name" value="ZINC_FINGER_C2H2_2"/>
    <property type="match status" value="9"/>
</dbReference>
<feature type="domain" description="C2H2-type" evidence="9">
    <location>
        <begin position="310"/>
        <end position="337"/>
    </location>
</feature>
<dbReference type="FunFam" id="3.30.160.60:FF:000446">
    <property type="entry name" value="Zinc finger protein"/>
    <property type="match status" value="1"/>
</dbReference>
<comment type="subcellular location">
    <subcellularLocation>
        <location evidence="1">Nucleus</location>
    </subcellularLocation>
</comment>
<dbReference type="AlphaFoldDB" id="A0AAV2RI78"/>
<dbReference type="FunFam" id="3.30.160.60:FF:000100">
    <property type="entry name" value="Zinc finger 45-like"/>
    <property type="match status" value="1"/>
</dbReference>
<feature type="region of interest" description="Disordered" evidence="8">
    <location>
        <begin position="56"/>
        <end position="79"/>
    </location>
</feature>
<feature type="domain" description="C2H2-type" evidence="9">
    <location>
        <begin position="260"/>
        <end position="288"/>
    </location>
</feature>
<keyword evidence="11" id="KW-1185">Reference proteome</keyword>
<dbReference type="SUPFAM" id="SSF57667">
    <property type="entry name" value="beta-beta-alpha zinc fingers"/>
    <property type="match status" value="5"/>
</dbReference>
<keyword evidence="5" id="KW-0862">Zinc</keyword>
<gene>
    <name evidence="10" type="ORF">MNOR_LOCUS24434</name>
</gene>
<dbReference type="Proteomes" id="UP001497623">
    <property type="component" value="Unassembled WGS sequence"/>
</dbReference>
<evidence type="ECO:0000313" key="11">
    <source>
        <dbReference type="Proteomes" id="UP001497623"/>
    </source>
</evidence>
<evidence type="ECO:0000256" key="1">
    <source>
        <dbReference type="ARBA" id="ARBA00004123"/>
    </source>
</evidence>
<evidence type="ECO:0000256" key="7">
    <source>
        <dbReference type="PROSITE-ProRule" id="PRU00042"/>
    </source>
</evidence>
<dbReference type="FunFam" id="3.30.160.60:FF:001498">
    <property type="entry name" value="Zinc finger protein 404"/>
    <property type="match status" value="1"/>
</dbReference>
<feature type="domain" description="C2H2-type" evidence="9">
    <location>
        <begin position="148"/>
        <end position="175"/>
    </location>
</feature>
<dbReference type="GO" id="GO:0005634">
    <property type="term" value="C:nucleus"/>
    <property type="evidence" value="ECO:0007669"/>
    <property type="project" value="UniProtKB-SubCell"/>
</dbReference>
<evidence type="ECO:0000256" key="6">
    <source>
        <dbReference type="ARBA" id="ARBA00023242"/>
    </source>
</evidence>
<keyword evidence="3" id="KW-0677">Repeat</keyword>
<organism evidence="10 11">
    <name type="scientific">Meganyctiphanes norvegica</name>
    <name type="common">Northern krill</name>
    <name type="synonym">Thysanopoda norvegica</name>
    <dbReference type="NCBI Taxonomy" id="48144"/>
    <lineage>
        <taxon>Eukaryota</taxon>
        <taxon>Metazoa</taxon>
        <taxon>Ecdysozoa</taxon>
        <taxon>Arthropoda</taxon>
        <taxon>Crustacea</taxon>
        <taxon>Multicrustacea</taxon>
        <taxon>Malacostraca</taxon>
        <taxon>Eumalacostraca</taxon>
        <taxon>Eucarida</taxon>
        <taxon>Euphausiacea</taxon>
        <taxon>Euphausiidae</taxon>
        <taxon>Meganyctiphanes</taxon>
    </lineage>
</organism>
<feature type="domain" description="C2H2-type" evidence="9">
    <location>
        <begin position="232"/>
        <end position="259"/>
    </location>
</feature>
<dbReference type="GO" id="GO:0000978">
    <property type="term" value="F:RNA polymerase II cis-regulatory region sequence-specific DNA binding"/>
    <property type="evidence" value="ECO:0007669"/>
    <property type="project" value="TreeGrafter"/>
</dbReference>
<evidence type="ECO:0000313" key="10">
    <source>
        <dbReference type="EMBL" id="CAL4124337.1"/>
    </source>
</evidence>
<feature type="domain" description="C2H2-type" evidence="9">
    <location>
        <begin position="204"/>
        <end position="231"/>
    </location>
</feature>
<evidence type="ECO:0000259" key="9">
    <source>
        <dbReference type="PROSITE" id="PS50157"/>
    </source>
</evidence>
<accession>A0AAV2RI78</accession>
<evidence type="ECO:0000256" key="8">
    <source>
        <dbReference type="SAM" id="MobiDB-lite"/>
    </source>
</evidence>
<dbReference type="PANTHER" id="PTHR23235:SF120">
    <property type="entry name" value="KRUPPEL-LIKE FACTOR 15"/>
    <property type="match status" value="1"/>
</dbReference>
<sequence>MKLAVVSRKLPGMDEQLPLYFWSKQAQHLQVEHIHQQQPTSNTLQLDQIQQHVQVQQDNVQQPQPQQHQQQQQQGQNEVHIGKKTHTGKKTFGCGLCGNFFANNRNLVIHTRIHTGERPYDCKECGKAFTQRSMLTVHSRIHTGERPYPCNVCGKAFYQSDHLTKHRRIHTGEKPYSCDECGKAFSDSSALRQHIKRHLEVGPFTCEYCEEIFDKKVSFDLHLMVHRGLKPEECDVCGKQFPTKGHLKNHTRTHFKEKAFKCELCDEEFMRLVTLKKHVKYAHGQGNSGRVPPIYDDRPWRKPYGDSKSFKCDECDMNFTTNGKFLAHQTAHLPKKQFKCKECGICFAQSYTLEVHSQMHNSSIVSIPQGAEGSTATISTIGVISSSVGTLPSGTSSTTSNSPAVACDSIITLSSKTVTVAHQQSGTDSIPTFSPGTGNIGISNSDNGGIISLFSGANSNDAKVTSKVVSVGNLPSSGNVSNLSVAPVRSLTTTIVTPVLTLAAAEIVQSSNKAITFVEVPVGISVPPSSVKCEDDRFKDPLALATAAAQVTPDLVESIQGPELHQQHSYNYHYVTLPGKHTNAKFMKK</sequence>
<dbReference type="EMBL" id="CAXKWB010022446">
    <property type="protein sequence ID" value="CAL4124337.1"/>
    <property type="molecule type" value="Genomic_DNA"/>
</dbReference>
<dbReference type="GO" id="GO:0008270">
    <property type="term" value="F:zinc ion binding"/>
    <property type="evidence" value="ECO:0007669"/>
    <property type="project" value="UniProtKB-KW"/>
</dbReference>
<reference evidence="10 11" key="1">
    <citation type="submission" date="2024-05" db="EMBL/GenBank/DDBJ databases">
        <authorList>
            <person name="Wallberg A."/>
        </authorList>
    </citation>
    <scope>NUCLEOTIDE SEQUENCE [LARGE SCALE GENOMIC DNA]</scope>
</reference>
<dbReference type="PROSITE" id="PS00028">
    <property type="entry name" value="ZINC_FINGER_C2H2_1"/>
    <property type="match status" value="9"/>
</dbReference>
<dbReference type="InterPro" id="IPR013087">
    <property type="entry name" value="Znf_C2H2_type"/>
</dbReference>
<evidence type="ECO:0000256" key="3">
    <source>
        <dbReference type="ARBA" id="ARBA00022737"/>
    </source>
</evidence>
<dbReference type="InterPro" id="IPR036236">
    <property type="entry name" value="Znf_C2H2_sf"/>
</dbReference>
<dbReference type="FunFam" id="3.30.160.60:FF:002254">
    <property type="entry name" value="Zinc finger protein 540"/>
    <property type="match status" value="1"/>
</dbReference>